<feature type="transmembrane region" description="Helical" evidence="1">
    <location>
        <begin position="6"/>
        <end position="26"/>
    </location>
</feature>
<dbReference type="RefSeq" id="WP_017025729.1">
    <property type="nucleotide sequence ID" value="NZ_AJYK02000032.1"/>
</dbReference>
<feature type="transmembrane region" description="Helical" evidence="1">
    <location>
        <begin position="55"/>
        <end position="77"/>
    </location>
</feature>
<dbReference type="Proteomes" id="UP000094070">
    <property type="component" value="Unassembled WGS sequence"/>
</dbReference>
<comment type="caution">
    <text evidence="2">The sequence shown here is derived from an EMBL/GenBank/DDBJ whole genome shotgun (WGS) entry which is preliminary data.</text>
</comment>
<keyword evidence="1" id="KW-1133">Transmembrane helix</keyword>
<evidence type="ECO:0000313" key="2">
    <source>
        <dbReference type="EMBL" id="OEF27533.1"/>
    </source>
</evidence>
<dbReference type="EMBL" id="AJYK02000032">
    <property type="protein sequence ID" value="OEF27533.1"/>
    <property type="molecule type" value="Genomic_DNA"/>
</dbReference>
<name>A0A1E5E4D6_9VIBR</name>
<evidence type="ECO:0000313" key="3">
    <source>
        <dbReference type="Proteomes" id="UP000094070"/>
    </source>
</evidence>
<keyword evidence="1" id="KW-0812">Transmembrane</keyword>
<evidence type="ECO:0000256" key="1">
    <source>
        <dbReference type="SAM" id="Phobius"/>
    </source>
</evidence>
<keyword evidence="1" id="KW-0472">Membrane</keyword>
<organism evidence="2 3">
    <name type="scientific">Vibrio rumoiensis 1S-45</name>
    <dbReference type="NCBI Taxonomy" id="1188252"/>
    <lineage>
        <taxon>Bacteria</taxon>
        <taxon>Pseudomonadati</taxon>
        <taxon>Pseudomonadota</taxon>
        <taxon>Gammaproteobacteria</taxon>
        <taxon>Vibrionales</taxon>
        <taxon>Vibrionaceae</taxon>
        <taxon>Vibrio</taxon>
    </lineage>
</organism>
<dbReference type="eggNOG" id="ENOG5033IA9">
    <property type="taxonomic scope" value="Bacteria"/>
</dbReference>
<reference evidence="2 3" key="1">
    <citation type="journal article" date="2012" name="Science">
        <title>Ecological populations of bacteria act as socially cohesive units of antibiotic production and resistance.</title>
        <authorList>
            <person name="Cordero O.X."/>
            <person name="Wildschutte H."/>
            <person name="Kirkup B."/>
            <person name="Proehl S."/>
            <person name="Ngo L."/>
            <person name="Hussain F."/>
            <person name="Le Roux F."/>
            <person name="Mincer T."/>
            <person name="Polz M.F."/>
        </authorList>
    </citation>
    <scope>NUCLEOTIDE SEQUENCE [LARGE SCALE GENOMIC DNA]</scope>
    <source>
        <strain evidence="2 3">1S-45</strain>
    </source>
</reference>
<gene>
    <name evidence="2" type="ORF">A1QC_06310</name>
</gene>
<accession>A0A1E5E4D6</accession>
<dbReference type="AlphaFoldDB" id="A0A1E5E4D6"/>
<keyword evidence="3" id="KW-1185">Reference proteome</keyword>
<protein>
    <submittedName>
        <fullName evidence="2">Uncharacterized protein</fullName>
    </submittedName>
</protein>
<proteinExistence type="predicted"/>
<sequence>MFETILMVVEKSILVVGVGLILTSLYDYGRRSNDWRGVATVFYKRVEMTVREFKFYKLGVSMVVFAIVLRIIALTLWP</sequence>